<dbReference type="OrthoDB" id="9790194at2"/>
<dbReference type="GO" id="GO:0046872">
    <property type="term" value="F:metal ion binding"/>
    <property type="evidence" value="ECO:0007669"/>
    <property type="project" value="UniProtKB-KW"/>
</dbReference>
<feature type="binding site" evidence="3">
    <location>
        <position position="92"/>
    </location>
    <ligand>
        <name>Cu cation</name>
        <dbReference type="ChEBI" id="CHEBI:23378"/>
    </ligand>
</feature>
<proteinExistence type="inferred from homology"/>
<evidence type="ECO:0000313" key="7">
    <source>
        <dbReference type="Proteomes" id="UP000036771"/>
    </source>
</evidence>
<feature type="transmembrane region" description="Helical" evidence="5">
    <location>
        <begin position="6"/>
        <end position="26"/>
    </location>
</feature>
<evidence type="ECO:0000256" key="1">
    <source>
        <dbReference type="ARBA" id="ARBA00010996"/>
    </source>
</evidence>
<dbReference type="CDD" id="cd02968">
    <property type="entry name" value="SCO"/>
    <property type="match status" value="1"/>
</dbReference>
<reference evidence="6 7" key="1">
    <citation type="submission" date="2015-03" db="EMBL/GenBank/DDBJ databases">
        <title>Caedibacter varicaedens, whole genome shotgun sequence.</title>
        <authorList>
            <person name="Suzuki H."/>
            <person name="Dapper A.L."/>
            <person name="Gibson A.K."/>
            <person name="Jackson C."/>
            <person name="Lee H."/>
            <person name="Pejaver V.R."/>
            <person name="Doak T."/>
            <person name="Lynch M."/>
        </authorList>
    </citation>
    <scope>NUCLEOTIDE SEQUENCE [LARGE SCALE GENOMIC DNA]</scope>
</reference>
<dbReference type="Pfam" id="PF02630">
    <property type="entry name" value="SCO1-SenC"/>
    <property type="match status" value="1"/>
</dbReference>
<evidence type="ECO:0000256" key="3">
    <source>
        <dbReference type="PIRSR" id="PIRSR603782-1"/>
    </source>
</evidence>
<evidence type="ECO:0000256" key="2">
    <source>
        <dbReference type="ARBA" id="ARBA00023008"/>
    </source>
</evidence>
<keyword evidence="3" id="KW-0479">Metal-binding</keyword>
<comment type="similarity">
    <text evidence="1">Belongs to the SCO1/2 family.</text>
</comment>
<protein>
    <recommendedName>
        <fullName evidence="8">Thioredoxin domain-containing protein</fullName>
    </recommendedName>
</protein>
<dbReference type="Gene3D" id="3.40.30.10">
    <property type="entry name" value="Glutaredoxin"/>
    <property type="match status" value="1"/>
</dbReference>
<dbReference type="AlphaFoldDB" id="A0A0K8MAB2"/>
<evidence type="ECO:0000256" key="4">
    <source>
        <dbReference type="PIRSR" id="PIRSR603782-2"/>
    </source>
</evidence>
<keyword evidence="5" id="KW-1133">Transmembrane helix</keyword>
<evidence type="ECO:0000256" key="5">
    <source>
        <dbReference type="SAM" id="Phobius"/>
    </source>
</evidence>
<dbReference type="EMBL" id="BBVC01000003">
    <property type="protein sequence ID" value="GAO97435.1"/>
    <property type="molecule type" value="Genomic_DNA"/>
</dbReference>
<evidence type="ECO:0000313" key="6">
    <source>
        <dbReference type="EMBL" id="GAO97435.1"/>
    </source>
</evidence>
<dbReference type="Proteomes" id="UP000036771">
    <property type="component" value="Unassembled WGS sequence"/>
</dbReference>
<accession>A0A0K8MAB2</accession>
<dbReference type="SUPFAM" id="SSF52833">
    <property type="entry name" value="Thioredoxin-like"/>
    <property type="match status" value="1"/>
</dbReference>
<sequence>MMGSSVKIYVSLVAIGICVALSMWVGKIYDQYKNMSAYTPLAEIVDKGSTGLPHIGGPFTLTDHLGNSRTDADFKGKYMMVYFGYSFCPDICPAALSNMTEALIQLETKADQIYPLFITIDPERDTSTHLARYIGIFHPRFIALTGTPQQIEKAKKAYRVYGTKTKPDGTSTEYVMDHSSIIYVMDRQGRFVAHFNHTTPPQEMVRILNTLIS</sequence>
<feature type="disulfide bond" description="Redox-active" evidence="4">
    <location>
        <begin position="88"/>
        <end position="92"/>
    </location>
</feature>
<name>A0A0K8MAB2_9PROT</name>
<keyword evidence="7" id="KW-1185">Reference proteome</keyword>
<dbReference type="PANTHER" id="PTHR12151:SF25">
    <property type="entry name" value="LINALOOL DEHYDRATASE_ISOMERASE DOMAIN-CONTAINING PROTEIN"/>
    <property type="match status" value="1"/>
</dbReference>
<comment type="caution">
    <text evidence="6">The sequence shown here is derived from an EMBL/GenBank/DDBJ whole genome shotgun (WGS) entry which is preliminary data.</text>
</comment>
<evidence type="ECO:0008006" key="8">
    <source>
        <dbReference type="Google" id="ProtNLM"/>
    </source>
</evidence>
<feature type="binding site" evidence="3">
    <location>
        <position position="178"/>
    </location>
    <ligand>
        <name>Cu cation</name>
        <dbReference type="ChEBI" id="CHEBI:23378"/>
    </ligand>
</feature>
<keyword evidence="2 3" id="KW-0186">Copper</keyword>
<keyword evidence="5" id="KW-0812">Transmembrane</keyword>
<dbReference type="PANTHER" id="PTHR12151">
    <property type="entry name" value="ELECTRON TRANSPORT PROTIN SCO1/SENC FAMILY MEMBER"/>
    <property type="match status" value="1"/>
</dbReference>
<feature type="binding site" evidence="3">
    <location>
        <position position="88"/>
    </location>
    <ligand>
        <name>Cu cation</name>
        <dbReference type="ChEBI" id="CHEBI:23378"/>
    </ligand>
</feature>
<dbReference type="FunFam" id="3.40.30.10:FF:000013">
    <property type="entry name" value="Blast:Protein SCO1 homolog, mitochondrial"/>
    <property type="match status" value="1"/>
</dbReference>
<keyword evidence="4" id="KW-1015">Disulfide bond</keyword>
<keyword evidence="5" id="KW-0472">Membrane</keyword>
<dbReference type="InterPro" id="IPR003782">
    <property type="entry name" value="SCO1/SenC"/>
</dbReference>
<gene>
    <name evidence="6" type="ORF">Cva_00067</name>
</gene>
<dbReference type="InterPro" id="IPR036249">
    <property type="entry name" value="Thioredoxin-like_sf"/>
</dbReference>
<organism evidence="6 7">
    <name type="scientific">Caedimonas varicaedens</name>
    <dbReference type="NCBI Taxonomy" id="1629334"/>
    <lineage>
        <taxon>Bacteria</taxon>
        <taxon>Pseudomonadati</taxon>
        <taxon>Pseudomonadota</taxon>
        <taxon>Alphaproteobacteria</taxon>
        <taxon>Holosporales</taxon>
        <taxon>Caedimonadaceae</taxon>
        <taxon>Caedimonas</taxon>
    </lineage>
</organism>
<dbReference type="STRING" id="1629334.Cva_00067"/>